<evidence type="ECO:0000313" key="5">
    <source>
        <dbReference type="Proteomes" id="UP000229307"/>
    </source>
</evidence>
<gene>
    <name evidence="4" type="ORF">COY52_08195</name>
</gene>
<accession>A0A2M7S970</accession>
<name>A0A2M7S970_9BACT</name>
<dbReference type="Proteomes" id="UP000229307">
    <property type="component" value="Unassembled WGS sequence"/>
</dbReference>
<proteinExistence type="predicted"/>
<organism evidence="4 5">
    <name type="scientific">Candidatus Desantisbacteria bacterium CG_4_10_14_0_8_um_filter_48_22</name>
    <dbReference type="NCBI Taxonomy" id="1974543"/>
    <lineage>
        <taxon>Bacteria</taxon>
        <taxon>Candidatus Desantisiibacteriota</taxon>
    </lineage>
</organism>
<dbReference type="InterPro" id="IPR018866">
    <property type="entry name" value="Znf-4CXXC_R1"/>
</dbReference>
<dbReference type="Pfam" id="PF10497">
    <property type="entry name" value="zf-4CXXC_R1"/>
    <property type="match status" value="1"/>
</dbReference>
<dbReference type="EMBL" id="PFMR01000214">
    <property type="protein sequence ID" value="PIZ16062.1"/>
    <property type="molecule type" value="Genomic_DNA"/>
</dbReference>
<protein>
    <recommendedName>
        <fullName evidence="3">Zinc-finger domain-containing protein</fullName>
    </recommendedName>
</protein>
<keyword evidence="1" id="KW-0805">Transcription regulation</keyword>
<comment type="caution">
    <text evidence="4">The sequence shown here is derived from an EMBL/GenBank/DDBJ whole genome shotgun (WGS) entry which is preliminary data.</text>
</comment>
<evidence type="ECO:0000256" key="1">
    <source>
        <dbReference type="ARBA" id="ARBA00023015"/>
    </source>
</evidence>
<reference evidence="5" key="1">
    <citation type="submission" date="2017-09" db="EMBL/GenBank/DDBJ databases">
        <title>Depth-based differentiation of microbial function through sediment-hosted aquifers and enrichment of novel symbionts in the deep terrestrial subsurface.</title>
        <authorList>
            <person name="Probst A.J."/>
            <person name="Ladd B."/>
            <person name="Jarett J.K."/>
            <person name="Geller-Mcgrath D.E."/>
            <person name="Sieber C.M.K."/>
            <person name="Emerson J.B."/>
            <person name="Anantharaman K."/>
            <person name="Thomas B.C."/>
            <person name="Malmstrom R."/>
            <person name="Stieglmeier M."/>
            <person name="Klingl A."/>
            <person name="Woyke T."/>
            <person name="Ryan C.M."/>
            <person name="Banfield J.F."/>
        </authorList>
    </citation>
    <scope>NUCLEOTIDE SEQUENCE [LARGE SCALE GENOMIC DNA]</scope>
</reference>
<sequence length="44" mass="5063">MHCRSCVNHCNCSASVKRQTIIPTEITQRNIKAKYFSSQFDSKT</sequence>
<dbReference type="AlphaFoldDB" id="A0A2M7S970"/>
<feature type="domain" description="Zinc-finger" evidence="3">
    <location>
        <begin position="2"/>
        <end position="38"/>
    </location>
</feature>
<keyword evidence="2" id="KW-0804">Transcription</keyword>
<evidence type="ECO:0000313" key="4">
    <source>
        <dbReference type="EMBL" id="PIZ16062.1"/>
    </source>
</evidence>
<evidence type="ECO:0000256" key="2">
    <source>
        <dbReference type="ARBA" id="ARBA00023163"/>
    </source>
</evidence>
<evidence type="ECO:0000259" key="3">
    <source>
        <dbReference type="Pfam" id="PF10497"/>
    </source>
</evidence>